<keyword evidence="8 12" id="KW-0249">Electron transport</keyword>
<comment type="similarity">
    <text evidence="2 12">Belongs to the cytochrome ubiquinol oxidase subunit 1 family.</text>
</comment>
<name>A0A0G3BLI0_9BURK</name>
<evidence type="ECO:0000256" key="6">
    <source>
        <dbReference type="ARBA" id="ARBA00022692"/>
    </source>
</evidence>
<accession>A0A0G3BLI0</accession>
<evidence type="ECO:0000256" key="11">
    <source>
        <dbReference type="ARBA" id="ARBA00023136"/>
    </source>
</evidence>
<dbReference type="PANTHER" id="PTHR30365:SF14">
    <property type="entry name" value="CYTOCHROME BD MENAQUINOL OXIDASE SUBUNIT I-RELATED"/>
    <property type="match status" value="1"/>
</dbReference>
<dbReference type="GO" id="GO:0019646">
    <property type="term" value="P:aerobic electron transport chain"/>
    <property type="evidence" value="ECO:0007669"/>
    <property type="project" value="InterPro"/>
</dbReference>
<dbReference type="GO" id="GO:0016682">
    <property type="term" value="F:oxidoreductase activity, acting on diphenols and related substances as donors, oxygen as acceptor"/>
    <property type="evidence" value="ECO:0007669"/>
    <property type="project" value="TreeGrafter"/>
</dbReference>
<keyword evidence="4 12" id="KW-1003">Cell membrane</keyword>
<evidence type="ECO:0000256" key="12">
    <source>
        <dbReference type="PIRNR" id="PIRNR006446"/>
    </source>
</evidence>
<evidence type="ECO:0000256" key="3">
    <source>
        <dbReference type="ARBA" id="ARBA00022448"/>
    </source>
</evidence>
<keyword evidence="5 12" id="KW-0349">Heme</keyword>
<dbReference type="GO" id="GO:0020037">
    <property type="term" value="F:heme binding"/>
    <property type="evidence" value="ECO:0007669"/>
    <property type="project" value="TreeGrafter"/>
</dbReference>
<feature type="transmembrane region" description="Helical" evidence="12">
    <location>
        <begin position="363"/>
        <end position="385"/>
    </location>
</feature>
<comment type="subcellular location">
    <subcellularLocation>
        <location evidence="12">Cell inner membrane</location>
    </subcellularLocation>
    <subcellularLocation>
        <location evidence="1">Cell membrane</location>
        <topology evidence="1">Multi-pass membrane protein</topology>
    </subcellularLocation>
</comment>
<dbReference type="PATRIC" id="fig|413882.6.peg.3747"/>
<evidence type="ECO:0000256" key="7">
    <source>
        <dbReference type="ARBA" id="ARBA00022723"/>
    </source>
</evidence>
<feature type="region of interest" description="Disordered" evidence="13">
    <location>
        <begin position="437"/>
        <end position="473"/>
    </location>
</feature>
<gene>
    <name evidence="14" type="primary">cydA</name>
    <name evidence="14" type="ORF">AAW51_3588</name>
</gene>
<evidence type="ECO:0000256" key="1">
    <source>
        <dbReference type="ARBA" id="ARBA00004651"/>
    </source>
</evidence>
<dbReference type="RefSeq" id="WP_047195682.1">
    <property type="nucleotide sequence ID" value="NZ_CP011371.1"/>
</dbReference>
<feature type="transmembrane region" description="Helical" evidence="12">
    <location>
        <begin position="218"/>
        <end position="236"/>
    </location>
</feature>
<keyword evidence="6 12" id="KW-0812">Transmembrane</keyword>
<evidence type="ECO:0000313" key="14">
    <source>
        <dbReference type="EMBL" id="AKJ30279.1"/>
    </source>
</evidence>
<feature type="compositionally biased region" description="Basic and acidic residues" evidence="13">
    <location>
        <begin position="439"/>
        <end position="450"/>
    </location>
</feature>
<evidence type="ECO:0000256" key="8">
    <source>
        <dbReference type="ARBA" id="ARBA00022982"/>
    </source>
</evidence>
<dbReference type="PANTHER" id="PTHR30365">
    <property type="entry name" value="CYTOCHROME D UBIQUINOL OXIDASE"/>
    <property type="match status" value="1"/>
</dbReference>
<dbReference type="GO" id="GO:0005886">
    <property type="term" value="C:plasma membrane"/>
    <property type="evidence" value="ECO:0007669"/>
    <property type="project" value="UniProtKB-SubCell"/>
</dbReference>
<evidence type="ECO:0000256" key="4">
    <source>
        <dbReference type="ARBA" id="ARBA00022475"/>
    </source>
</evidence>
<feature type="transmembrane region" description="Helical" evidence="12">
    <location>
        <begin position="405"/>
        <end position="427"/>
    </location>
</feature>
<keyword evidence="15" id="KW-1185">Reference proteome</keyword>
<keyword evidence="11 12" id="KW-0472">Membrane</keyword>
<feature type="transmembrane region" description="Helical" evidence="12">
    <location>
        <begin position="12"/>
        <end position="43"/>
    </location>
</feature>
<feature type="transmembrane region" description="Helical" evidence="12">
    <location>
        <begin position="125"/>
        <end position="147"/>
    </location>
</feature>
<feature type="transmembrane region" description="Helical" evidence="12">
    <location>
        <begin position="96"/>
        <end position="118"/>
    </location>
</feature>
<dbReference type="GO" id="GO:0009055">
    <property type="term" value="F:electron transfer activity"/>
    <property type="evidence" value="ECO:0007669"/>
    <property type="project" value="UniProtKB-UniRule"/>
</dbReference>
<dbReference type="GO" id="GO:0046872">
    <property type="term" value="F:metal ion binding"/>
    <property type="evidence" value="ECO:0007669"/>
    <property type="project" value="UniProtKB-UniRule"/>
</dbReference>
<dbReference type="STRING" id="413882.AAW51_3588"/>
<protein>
    <submittedName>
        <fullName evidence="14">Membrane protein</fullName>
    </submittedName>
</protein>
<evidence type="ECO:0000256" key="5">
    <source>
        <dbReference type="ARBA" id="ARBA00022617"/>
    </source>
</evidence>
<feature type="transmembrane region" description="Helical" evidence="12">
    <location>
        <begin position="55"/>
        <end position="76"/>
    </location>
</feature>
<dbReference type="Proteomes" id="UP000035352">
    <property type="component" value="Chromosome"/>
</dbReference>
<feature type="transmembrane region" description="Helical" evidence="12">
    <location>
        <begin position="317"/>
        <end position="342"/>
    </location>
</feature>
<evidence type="ECO:0000256" key="2">
    <source>
        <dbReference type="ARBA" id="ARBA00009819"/>
    </source>
</evidence>
<evidence type="ECO:0000256" key="13">
    <source>
        <dbReference type="SAM" id="MobiDB-lite"/>
    </source>
</evidence>
<feature type="transmembrane region" description="Helical" evidence="12">
    <location>
        <begin position="187"/>
        <end position="206"/>
    </location>
</feature>
<evidence type="ECO:0000256" key="9">
    <source>
        <dbReference type="ARBA" id="ARBA00022989"/>
    </source>
</evidence>
<dbReference type="EMBL" id="CP011371">
    <property type="protein sequence ID" value="AKJ30279.1"/>
    <property type="molecule type" value="Genomic_DNA"/>
</dbReference>
<sequence>MDLDALLLSRLQFAWVIAWHILLPAFTVGLACYIATLETLWWITKREIFLRLSAFWIKIFAVSFGMGVVSGIVMPFQFGTNWSRFSDAAFNVVGALMAYEVLTAFFLEAAFLGILLFGRKLVPQWAHVVSALMVALGTLMSSFWILAVNSWMQTPRGHEVVDGRFVPLDMWAVIFTPSFPYRLTHTVVAFLVTTGFVILAVGAGYLRHGRHVDESRVMVKMSLAFLSVMVPLQVVVGDLHGLNTLEHQPAKVAAMEGLWETQRRVPASLFAIPDAEAETNHFEIAIPALGSLYLTHEWDGEVKGLKHWRKQDRPPVAIVYFAFRIMVGIGLLMLALVAYGWLQRWRGRLYTSPTFLRLAHRAMPLGFIAVLAGWTVTEVGRQPWVVYGLMRTRDAVSPTLTTGDVGLSLAGYILSYLVIFGGGFLLLRHLVRQGPRAAEAQERPDRDARPKRPLSALTDTPTAPGARKVGDAA</sequence>
<dbReference type="GO" id="GO:0070069">
    <property type="term" value="C:cytochrome complex"/>
    <property type="evidence" value="ECO:0007669"/>
    <property type="project" value="UniProtKB-UniRule"/>
</dbReference>
<dbReference type="AlphaFoldDB" id="A0A0G3BLI0"/>
<dbReference type="Pfam" id="PF01654">
    <property type="entry name" value="Cyt_bd_oxida_I"/>
    <property type="match status" value="1"/>
</dbReference>
<keyword evidence="9 12" id="KW-1133">Transmembrane helix</keyword>
<dbReference type="PIRSF" id="PIRSF006446">
    <property type="entry name" value="Cyt_quinol_oxidase_1"/>
    <property type="match status" value="1"/>
</dbReference>
<dbReference type="KEGG" id="pbh:AAW51_3588"/>
<organism evidence="14 15">
    <name type="scientific">Caldimonas brevitalea</name>
    <dbReference type="NCBI Taxonomy" id="413882"/>
    <lineage>
        <taxon>Bacteria</taxon>
        <taxon>Pseudomonadati</taxon>
        <taxon>Pseudomonadota</taxon>
        <taxon>Betaproteobacteria</taxon>
        <taxon>Burkholderiales</taxon>
        <taxon>Sphaerotilaceae</taxon>
        <taxon>Caldimonas</taxon>
    </lineage>
</organism>
<dbReference type="InterPro" id="IPR002585">
    <property type="entry name" value="Cyt-d_ubiquinol_oxidase_su_1"/>
</dbReference>
<keyword evidence="10 12" id="KW-0408">Iron</keyword>
<proteinExistence type="inferred from homology"/>
<evidence type="ECO:0000313" key="15">
    <source>
        <dbReference type="Proteomes" id="UP000035352"/>
    </source>
</evidence>
<evidence type="ECO:0000256" key="10">
    <source>
        <dbReference type="ARBA" id="ARBA00023004"/>
    </source>
</evidence>
<reference evidence="14 15" key="1">
    <citation type="submission" date="2015-05" db="EMBL/GenBank/DDBJ databases">
        <authorList>
            <person name="Tang B."/>
            <person name="Yu Y."/>
        </authorList>
    </citation>
    <scope>NUCLEOTIDE SEQUENCE [LARGE SCALE GENOMIC DNA]</scope>
    <source>
        <strain evidence="14 15">DSM 7029</strain>
    </source>
</reference>
<keyword evidence="3 12" id="KW-0813">Transport</keyword>
<keyword evidence="7 12" id="KW-0479">Metal-binding</keyword>